<dbReference type="InterPro" id="IPR029479">
    <property type="entry name" value="Nitroreductase"/>
</dbReference>
<dbReference type="EMBL" id="CP015453">
    <property type="protein sequence ID" value="AWH94892.1"/>
    <property type="molecule type" value="Genomic_DNA"/>
</dbReference>
<evidence type="ECO:0000256" key="10">
    <source>
        <dbReference type="SAM" id="MobiDB-lite"/>
    </source>
</evidence>
<proteinExistence type="predicted"/>
<dbReference type="Gene3D" id="3.40.109.10">
    <property type="entry name" value="NADH Oxidase"/>
    <property type="match status" value="1"/>
</dbReference>
<keyword evidence="3" id="KW-0547">Nucleotide-binding</keyword>
<dbReference type="AlphaFoldDB" id="A0AAD0JQZ6"/>
<dbReference type="Gene3D" id="3.90.1660.10">
    <property type="entry name" value="CofE-like domain"/>
    <property type="match status" value="1"/>
</dbReference>
<dbReference type="PANTHER" id="PTHR47917:SF1">
    <property type="entry name" value="COENZYME F420:L-GLUTAMATE LIGASE"/>
    <property type="match status" value="1"/>
</dbReference>
<keyword evidence="2" id="KW-0479">Metal-binding</keyword>
<evidence type="ECO:0000256" key="2">
    <source>
        <dbReference type="ARBA" id="ARBA00022723"/>
    </source>
</evidence>
<dbReference type="NCBIfam" id="NF009810">
    <property type="entry name" value="PRK13294.1"/>
    <property type="match status" value="1"/>
</dbReference>
<gene>
    <name evidence="13" type="ORF">A6048_04610</name>
</gene>
<dbReference type="Gene3D" id="3.30.1330.100">
    <property type="entry name" value="CofE-like"/>
    <property type="match status" value="1"/>
</dbReference>
<evidence type="ECO:0000256" key="7">
    <source>
        <dbReference type="ARBA" id="ARBA00023134"/>
    </source>
</evidence>
<keyword evidence="14" id="KW-1185">Reference proteome</keyword>
<feature type="compositionally biased region" description="Pro residues" evidence="10">
    <location>
        <begin position="454"/>
        <end position="464"/>
    </location>
</feature>
<evidence type="ECO:0000256" key="4">
    <source>
        <dbReference type="ARBA" id="ARBA00022842"/>
    </source>
</evidence>
<dbReference type="PANTHER" id="PTHR47917">
    <property type="match status" value="1"/>
</dbReference>
<keyword evidence="1 13" id="KW-0436">Ligase</keyword>
<evidence type="ECO:0000256" key="8">
    <source>
        <dbReference type="ARBA" id="ARBA00023211"/>
    </source>
</evidence>
<dbReference type="GO" id="GO:0046872">
    <property type="term" value="F:metal ion binding"/>
    <property type="evidence" value="ECO:0007669"/>
    <property type="project" value="UniProtKB-KW"/>
</dbReference>
<protein>
    <submittedName>
        <fullName evidence="13">Coenzyme F420-0:L-glutamate ligase</fullName>
    </submittedName>
</protein>
<keyword evidence="5" id="KW-0630">Potassium</keyword>
<evidence type="ECO:0000259" key="12">
    <source>
        <dbReference type="Pfam" id="PF01996"/>
    </source>
</evidence>
<evidence type="ECO:0000259" key="11">
    <source>
        <dbReference type="Pfam" id="PF00881"/>
    </source>
</evidence>
<evidence type="ECO:0000256" key="5">
    <source>
        <dbReference type="ARBA" id="ARBA00022958"/>
    </source>
</evidence>
<dbReference type="Pfam" id="PF01996">
    <property type="entry name" value="F420_ligase"/>
    <property type="match status" value="1"/>
</dbReference>
<keyword evidence="9" id="KW-0511">Multifunctional enzyme</keyword>
<keyword evidence="7" id="KW-0342">GTP-binding</keyword>
<feature type="domain" description="Nitroreductase" evidence="11">
    <location>
        <begin position="282"/>
        <end position="450"/>
    </location>
</feature>
<dbReference type="InterPro" id="IPR008225">
    <property type="entry name" value="F420-0_g-glutamyl_ligase"/>
</dbReference>
<dbReference type="GO" id="GO:0005525">
    <property type="term" value="F:GTP binding"/>
    <property type="evidence" value="ECO:0007669"/>
    <property type="project" value="UniProtKB-KW"/>
</dbReference>
<keyword evidence="4" id="KW-0460">Magnesium</keyword>
<dbReference type="SUPFAM" id="SSF55469">
    <property type="entry name" value="FMN-dependent nitroreductase-like"/>
    <property type="match status" value="1"/>
</dbReference>
<dbReference type="NCBIfam" id="TIGR03553">
    <property type="entry name" value="F420_FbiB_CTERM"/>
    <property type="match status" value="1"/>
</dbReference>
<dbReference type="Pfam" id="PF00881">
    <property type="entry name" value="Nitroreductase"/>
    <property type="match status" value="1"/>
</dbReference>
<dbReference type="InterPro" id="IPR000415">
    <property type="entry name" value="Nitroreductase-like"/>
</dbReference>
<organism evidence="13 14">
    <name type="scientific">Dietzia psychralcaliphila</name>
    <dbReference type="NCBI Taxonomy" id="139021"/>
    <lineage>
        <taxon>Bacteria</taxon>
        <taxon>Bacillati</taxon>
        <taxon>Actinomycetota</taxon>
        <taxon>Actinomycetes</taxon>
        <taxon>Mycobacteriales</taxon>
        <taxon>Dietziaceae</taxon>
        <taxon>Dietzia</taxon>
    </lineage>
</organism>
<evidence type="ECO:0000313" key="14">
    <source>
        <dbReference type="Proteomes" id="UP000244903"/>
    </source>
</evidence>
<dbReference type="InterPro" id="IPR019943">
    <property type="entry name" value="F420_FbiB_C"/>
</dbReference>
<dbReference type="GO" id="GO:0052618">
    <property type="term" value="F:coenzyme F420-0:L-glutamate ligase activity"/>
    <property type="evidence" value="ECO:0007669"/>
    <property type="project" value="TreeGrafter"/>
</dbReference>
<evidence type="ECO:0000256" key="6">
    <source>
        <dbReference type="ARBA" id="ARBA00023002"/>
    </source>
</evidence>
<feature type="domain" description="Coenzyme F420:L-glutamate ligase-like" evidence="12">
    <location>
        <begin position="30"/>
        <end position="233"/>
    </location>
</feature>
<keyword evidence="6" id="KW-0560">Oxidoreductase</keyword>
<reference evidence="13 14" key="1">
    <citation type="submission" date="2016-04" db="EMBL/GenBank/DDBJ databases">
        <title>Complete genome sequence of the haloalkaliphilic hydrocarbon-degrading bacterium Dietzia psychralcaliphila ILA-1T, isolated from a drain of a fish product-processing plant.</title>
        <authorList>
            <person name="Zhao J."/>
            <person name="Hu B."/>
            <person name="Geng S."/>
            <person name="Nie Y."/>
            <person name="Tang Y."/>
        </authorList>
    </citation>
    <scope>NUCLEOTIDE SEQUENCE [LARGE SCALE GENOMIC DNA]</scope>
    <source>
        <strain evidence="13 14">ILA-1</strain>
    </source>
</reference>
<name>A0AAD0JQZ6_9ACTN</name>
<dbReference type="KEGG" id="dpc:A6048_04610"/>
<dbReference type="RefSeq" id="WP_107748570.1">
    <property type="nucleotide sequence ID" value="NZ_CP015453.1"/>
</dbReference>
<dbReference type="GO" id="GO:0016491">
    <property type="term" value="F:oxidoreductase activity"/>
    <property type="evidence" value="ECO:0007669"/>
    <property type="project" value="UniProtKB-KW"/>
</dbReference>
<dbReference type="InterPro" id="IPR002847">
    <property type="entry name" value="F420-0_gamma-glut_ligase-dom"/>
</dbReference>
<dbReference type="Proteomes" id="UP000244903">
    <property type="component" value="Chromosome"/>
</dbReference>
<dbReference type="SUPFAM" id="SSF144010">
    <property type="entry name" value="CofE-like"/>
    <property type="match status" value="1"/>
</dbReference>
<dbReference type="NCBIfam" id="TIGR01916">
    <property type="entry name" value="F420_cofE"/>
    <property type="match status" value="1"/>
</dbReference>
<accession>A0AAD0JQZ6</accession>
<evidence type="ECO:0000313" key="13">
    <source>
        <dbReference type="EMBL" id="AWH94892.1"/>
    </source>
</evidence>
<feature type="region of interest" description="Disordered" evidence="10">
    <location>
        <begin position="452"/>
        <end position="472"/>
    </location>
</feature>
<evidence type="ECO:0000256" key="9">
    <source>
        <dbReference type="ARBA" id="ARBA00023268"/>
    </source>
</evidence>
<evidence type="ECO:0000256" key="1">
    <source>
        <dbReference type="ARBA" id="ARBA00022598"/>
    </source>
</evidence>
<evidence type="ECO:0000256" key="3">
    <source>
        <dbReference type="ARBA" id="ARBA00022741"/>
    </source>
</evidence>
<sequence>MTDGAVPEIRLWSGEHAAAADVRLWAPDGLPEFRPGDDLAGILAAALTDDPHGLTHGDVVVLTSKVLSKTEGRIVAAPTDPDERDALRRRLVEQESVRVVARVNRTLITENRLGIVQAAAGVDGSNVDARELALLPEDPDASASALARELRRRTGVTVAVVVTDTMGRAWRTGQTDVAIGAAGLRVSIGYDGAVDRQGNELYVTDVAVADEIAAAADLVKGKLGARPVAVVRGLGHLLVGDDDDERGSPQRARDLVRDSASDLFRLGTAEALAQGRREAVPGRRSVRRFSDVDVPEESLAEAVADALTAPAPHHSAPIRFVRVAGDARARLLDALRADWETDLRADGHSGDVLTRRLSRGDLLRTCPELILPFVDDSAGAHDYPDPRRNACEETMFTVAGGAAVQSLLVALSARGLGSCWVGSTIFAAETTRRALDLPPSWRPLGAVAVGVPAEPVPPRAPRPPGDAYMSVE</sequence>
<keyword evidence="8" id="KW-0464">Manganese</keyword>